<feature type="transmembrane region" description="Helical" evidence="8">
    <location>
        <begin position="347"/>
        <end position="364"/>
    </location>
</feature>
<name>A0ABY5RQY5_9HYPH</name>
<feature type="domain" description="Cation/H+ exchanger transmembrane" evidence="9">
    <location>
        <begin position="14"/>
        <end position="401"/>
    </location>
</feature>
<dbReference type="InterPro" id="IPR006153">
    <property type="entry name" value="Cation/H_exchanger_TM"/>
</dbReference>
<feature type="transmembrane region" description="Helical" evidence="8">
    <location>
        <begin position="32"/>
        <end position="49"/>
    </location>
</feature>
<evidence type="ECO:0000256" key="1">
    <source>
        <dbReference type="ARBA" id="ARBA00004651"/>
    </source>
</evidence>
<feature type="transmembrane region" description="Helical" evidence="8">
    <location>
        <begin position="61"/>
        <end position="81"/>
    </location>
</feature>
<comment type="subcellular location">
    <subcellularLocation>
        <location evidence="1">Cell membrane</location>
        <topology evidence="1">Multi-pass membrane protein</topology>
    </subcellularLocation>
</comment>
<evidence type="ECO:0000259" key="9">
    <source>
        <dbReference type="Pfam" id="PF00999"/>
    </source>
</evidence>
<organism evidence="10 11">
    <name type="scientific">Microvirga terrae</name>
    <dbReference type="NCBI Taxonomy" id="2740529"/>
    <lineage>
        <taxon>Bacteria</taxon>
        <taxon>Pseudomonadati</taxon>
        <taxon>Pseudomonadota</taxon>
        <taxon>Alphaproteobacteria</taxon>
        <taxon>Hyphomicrobiales</taxon>
        <taxon>Methylobacteriaceae</taxon>
        <taxon>Microvirga</taxon>
    </lineage>
</organism>
<evidence type="ECO:0000256" key="6">
    <source>
        <dbReference type="ARBA" id="ARBA00023065"/>
    </source>
</evidence>
<evidence type="ECO:0000256" key="4">
    <source>
        <dbReference type="ARBA" id="ARBA00022692"/>
    </source>
</evidence>
<protein>
    <submittedName>
        <fullName evidence="10">Cation:proton antiporter</fullName>
    </submittedName>
</protein>
<feature type="transmembrane region" description="Helical" evidence="8">
    <location>
        <begin position="315"/>
        <end position="335"/>
    </location>
</feature>
<feature type="transmembrane region" description="Helical" evidence="8">
    <location>
        <begin position="253"/>
        <end position="269"/>
    </location>
</feature>
<evidence type="ECO:0000256" key="3">
    <source>
        <dbReference type="ARBA" id="ARBA00022449"/>
    </source>
</evidence>
<evidence type="ECO:0000256" key="7">
    <source>
        <dbReference type="ARBA" id="ARBA00023136"/>
    </source>
</evidence>
<feature type="transmembrane region" description="Helical" evidence="8">
    <location>
        <begin position="6"/>
        <end position="25"/>
    </location>
</feature>
<proteinExistence type="predicted"/>
<feature type="transmembrane region" description="Helical" evidence="8">
    <location>
        <begin position="376"/>
        <end position="397"/>
    </location>
</feature>
<keyword evidence="3" id="KW-0050">Antiport</keyword>
<dbReference type="PANTHER" id="PTHR32507:SF8">
    <property type="entry name" value="CNH1P"/>
    <property type="match status" value="1"/>
</dbReference>
<evidence type="ECO:0000256" key="8">
    <source>
        <dbReference type="SAM" id="Phobius"/>
    </source>
</evidence>
<feature type="transmembrane region" description="Helical" evidence="8">
    <location>
        <begin position="289"/>
        <end position="309"/>
    </location>
</feature>
<keyword evidence="2" id="KW-0813">Transport</keyword>
<dbReference type="RefSeq" id="WP_173947073.1">
    <property type="nucleotide sequence ID" value="NZ_CP102845.1"/>
</dbReference>
<keyword evidence="5 8" id="KW-1133">Transmembrane helix</keyword>
<reference evidence="10" key="1">
    <citation type="submission" date="2022-08" db="EMBL/GenBank/DDBJ databases">
        <title>Microvirga terrae sp. nov., isolated from soil.</title>
        <authorList>
            <person name="Kim K.H."/>
            <person name="Seo Y.L."/>
            <person name="Kim J.M."/>
            <person name="Lee J.K."/>
            <person name="Han D.M."/>
            <person name="Jeon C.O."/>
        </authorList>
    </citation>
    <scope>NUCLEOTIDE SEQUENCE</scope>
    <source>
        <strain evidence="10">R24</strain>
    </source>
</reference>
<feature type="transmembrane region" description="Helical" evidence="8">
    <location>
        <begin position="93"/>
        <end position="111"/>
    </location>
</feature>
<accession>A0ABY5RQY5</accession>
<dbReference type="EMBL" id="CP102845">
    <property type="protein sequence ID" value="UVF19670.1"/>
    <property type="molecule type" value="Genomic_DNA"/>
</dbReference>
<keyword evidence="7 8" id="KW-0472">Membrane</keyword>
<keyword evidence="11" id="KW-1185">Reference proteome</keyword>
<dbReference type="Pfam" id="PF00999">
    <property type="entry name" value="Na_H_Exchanger"/>
    <property type="match status" value="1"/>
</dbReference>
<evidence type="ECO:0000256" key="2">
    <source>
        <dbReference type="ARBA" id="ARBA00022448"/>
    </source>
</evidence>
<feature type="transmembrane region" description="Helical" evidence="8">
    <location>
        <begin position="159"/>
        <end position="180"/>
    </location>
</feature>
<evidence type="ECO:0000313" key="11">
    <source>
        <dbReference type="Proteomes" id="UP001017257"/>
    </source>
</evidence>
<keyword evidence="4 8" id="KW-0812">Transmembrane</keyword>
<feature type="transmembrane region" description="Helical" evidence="8">
    <location>
        <begin position="192"/>
        <end position="216"/>
    </location>
</feature>
<dbReference type="Proteomes" id="UP001017257">
    <property type="component" value="Chromosome"/>
</dbReference>
<gene>
    <name evidence="10" type="ORF">HPT29_000465</name>
</gene>
<evidence type="ECO:0000256" key="5">
    <source>
        <dbReference type="ARBA" id="ARBA00022989"/>
    </source>
</evidence>
<keyword evidence="6" id="KW-0406">Ion transport</keyword>
<dbReference type="PANTHER" id="PTHR32507">
    <property type="entry name" value="NA(+)/H(+) ANTIPORTER 1"/>
    <property type="match status" value="1"/>
</dbReference>
<sequence length="417" mass="44940">MNAYVVVLAGFGVVVLLTAWLPMVLKELPLSLPIFCVALGALIFAFPELPGVMPHPGEELAIVEHLSEFVVIISLMGAGLKIDRPFGWTRWRLTWRLLGIAMPLTILGLAWMGQQMLGLSLAAALLLAGALAPTDPVLASDVQVGPPMDREEDEVRFTLTSEAGLNDGLAFPFVLLAIALTQEAGPTVIAEWFAYAVVWKIAAGIGMGYGVGRALGWLTFHLPNRAKLSRTGAGFVALGITCVAYGLTEMVRGYGFLAVFVAALALRATEPEHDYHQKLHDFAEELERLMMMVLLVLFGGAMTGGDLFDALTWEAAAFGLLALFVVRPLAGWIGLVGTDPPAGERAAISFFGIRGIGSVYYLAYAMGHARFDDGHLLWSTAGFIILVSIVLHGITVTPTMRRLDLRRKLAQRTAARA</sequence>
<evidence type="ECO:0000313" key="10">
    <source>
        <dbReference type="EMBL" id="UVF19670.1"/>
    </source>
</evidence>